<evidence type="ECO:0000256" key="2">
    <source>
        <dbReference type="ARBA" id="ARBA00023027"/>
    </source>
</evidence>
<dbReference type="Pfam" id="PF02826">
    <property type="entry name" value="2-Hacid_dh_C"/>
    <property type="match status" value="1"/>
</dbReference>
<dbReference type="EMBL" id="BMYK01000007">
    <property type="protein sequence ID" value="GHC84086.1"/>
    <property type="molecule type" value="Genomic_DNA"/>
</dbReference>
<keyword evidence="2" id="KW-0520">NAD</keyword>
<evidence type="ECO:0000313" key="5">
    <source>
        <dbReference type="Proteomes" id="UP000626210"/>
    </source>
</evidence>
<proteinExistence type="predicted"/>
<name>A0ABQ3G1W5_9BURK</name>
<feature type="domain" description="D-isomer specific 2-hydroxyacid dehydrogenase NAD-binding" evidence="3">
    <location>
        <begin position="102"/>
        <end position="273"/>
    </location>
</feature>
<sequence length="308" mass="33136">MTRVALLSRSADLDFLRPLLLAQDASLDIATWPDPRCLQAEVAVCWQTPPGLYAQMPHLRLVHSIAAGVDNVVAGQDLRGLPVCRVVDPLLAQGMLQYVLWGVLHFHRHFDRALANQRRAHWQRHAQTPASGCRVGLMGLGELGGLVAQRLAAMGYAVGGWSRTPRSLAGVQTFSGAEGRQPFLARTDVLVCLLPLTDATRGILGAECFAALPAGAALVHCGRGEHLVPDDLLAALDSGHLRGAVLDVFETEPLPAEHALWRAPGVVVTPHMASMAGFDVVVRQIADNVARLRAGRPLQHQVDSTQGY</sequence>
<dbReference type="Proteomes" id="UP000626210">
    <property type="component" value="Unassembled WGS sequence"/>
</dbReference>
<reference evidence="5" key="1">
    <citation type="journal article" date="2019" name="Int. J. Syst. Evol. Microbiol.">
        <title>The Global Catalogue of Microorganisms (GCM) 10K type strain sequencing project: providing services to taxonomists for standard genome sequencing and annotation.</title>
        <authorList>
            <consortium name="The Broad Institute Genomics Platform"/>
            <consortium name="The Broad Institute Genome Sequencing Center for Infectious Disease"/>
            <person name="Wu L."/>
            <person name="Ma J."/>
        </authorList>
    </citation>
    <scope>NUCLEOTIDE SEQUENCE [LARGE SCALE GENOMIC DNA]</scope>
    <source>
        <strain evidence="5">KCTC 23314</strain>
    </source>
</reference>
<dbReference type="PANTHER" id="PTHR43333">
    <property type="entry name" value="2-HACID_DH_C DOMAIN-CONTAINING PROTEIN"/>
    <property type="match status" value="1"/>
</dbReference>
<dbReference type="InterPro" id="IPR036291">
    <property type="entry name" value="NAD(P)-bd_dom_sf"/>
</dbReference>
<comment type="caution">
    <text evidence="4">The sequence shown here is derived from an EMBL/GenBank/DDBJ whole genome shotgun (WGS) entry which is preliminary data.</text>
</comment>
<evidence type="ECO:0000256" key="1">
    <source>
        <dbReference type="ARBA" id="ARBA00023002"/>
    </source>
</evidence>
<dbReference type="SUPFAM" id="SSF51735">
    <property type="entry name" value="NAD(P)-binding Rossmann-fold domains"/>
    <property type="match status" value="1"/>
</dbReference>
<gene>
    <name evidence="4" type="ORF">GCM10007320_28200</name>
</gene>
<dbReference type="PANTHER" id="PTHR43333:SF1">
    <property type="entry name" value="D-ISOMER SPECIFIC 2-HYDROXYACID DEHYDROGENASE NAD-BINDING DOMAIN-CONTAINING PROTEIN"/>
    <property type="match status" value="1"/>
</dbReference>
<dbReference type="InterPro" id="IPR006140">
    <property type="entry name" value="D-isomer_DH_NAD-bd"/>
</dbReference>
<keyword evidence="1" id="KW-0560">Oxidoreductase</keyword>
<keyword evidence="5" id="KW-1185">Reference proteome</keyword>
<dbReference type="SUPFAM" id="SSF52283">
    <property type="entry name" value="Formate/glycerate dehydrogenase catalytic domain-like"/>
    <property type="match status" value="1"/>
</dbReference>
<accession>A0ABQ3G1W5</accession>
<evidence type="ECO:0000313" key="4">
    <source>
        <dbReference type="EMBL" id="GHC84086.1"/>
    </source>
</evidence>
<evidence type="ECO:0000259" key="3">
    <source>
        <dbReference type="Pfam" id="PF02826"/>
    </source>
</evidence>
<dbReference type="Gene3D" id="3.40.50.720">
    <property type="entry name" value="NAD(P)-binding Rossmann-like Domain"/>
    <property type="match status" value="2"/>
</dbReference>
<dbReference type="RefSeq" id="WP_189687581.1">
    <property type="nucleotide sequence ID" value="NZ_BMYK01000007.1"/>
</dbReference>
<dbReference type="CDD" id="cd12164">
    <property type="entry name" value="GDH_like_2"/>
    <property type="match status" value="1"/>
</dbReference>
<protein>
    <submittedName>
        <fullName evidence="4">Glyoxylate/hydroxypyruvate reductase A</fullName>
    </submittedName>
</protein>
<organism evidence="4 5">
    <name type="scientific">Pseudorhodoferax aquiterrae</name>
    <dbReference type="NCBI Taxonomy" id="747304"/>
    <lineage>
        <taxon>Bacteria</taxon>
        <taxon>Pseudomonadati</taxon>
        <taxon>Pseudomonadota</taxon>
        <taxon>Betaproteobacteria</taxon>
        <taxon>Burkholderiales</taxon>
        <taxon>Comamonadaceae</taxon>
    </lineage>
</organism>